<feature type="signal peptide" evidence="9">
    <location>
        <begin position="1"/>
        <end position="23"/>
    </location>
</feature>
<dbReference type="Gene3D" id="3.30.70.100">
    <property type="match status" value="1"/>
</dbReference>
<feature type="transmembrane region" description="Helical" evidence="8">
    <location>
        <begin position="565"/>
        <end position="587"/>
    </location>
</feature>
<comment type="subcellular location">
    <subcellularLocation>
        <location evidence="1">Cell membrane</location>
        <topology evidence="1">Multi-pass membrane protein</topology>
    </subcellularLocation>
</comment>
<keyword evidence="5 8" id="KW-1133">Transmembrane helix</keyword>
<dbReference type="SUPFAM" id="SSF50182">
    <property type="entry name" value="Sm-like ribonucleoproteins"/>
    <property type="match status" value="1"/>
</dbReference>
<evidence type="ECO:0000259" key="11">
    <source>
        <dbReference type="Pfam" id="PF12794"/>
    </source>
</evidence>
<evidence type="ECO:0000259" key="13">
    <source>
        <dbReference type="Pfam" id="PF21088"/>
    </source>
</evidence>
<evidence type="ECO:0000256" key="6">
    <source>
        <dbReference type="ARBA" id="ARBA00023136"/>
    </source>
</evidence>
<evidence type="ECO:0000256" key="1">
    <source>
        <dbReference type="ARBA" id="ARBA00004651"/>
    </source>
</evidence>
<dbReference type="Pfam" id="PF12794">
    <property type="entry name" value="MscS_TM"/>
    <property type="match status" value="1"/>
</dbReference>
<dbReference type="InterPro" id="IPR049278">
    <property type="entry name" value="MS_channel_C"/>
</dbReference>
<feature type="transmembrane region" description="Helical" evidence="8">
    <location>
        <begin position="608"/>
        <end position="629"/>
    </location>
</feature>
<dbReference type="PANTHER" id="PTHR30347">
    <property type="entry name" value="POTASSIUM CHANNEL RELATED"/>
    <property type="match status" value="1"/>
</dbReference>
<dbReference type="KEGG" id="osu:NT6N_29770"/>
<feature type="region of interest" description="Disordered" evidence="7">
    <location>
        <begin position="1136"/>
        <end position="1156"/>
    </location>
</feature>
<evidence type="ECO:0000313" key="14">
    <source>
        <dbReference type="EMBL" id="BDS07937.1"/>
    </source>
</evidence>
<name>A0AAT9FPW3_9BACT</name>
<feature type="region of interest" description="Disordered" evidence="7">
    <location>
        <begin position="823"/>
        <end position="868"/>
    </location>
</feature>
<dbReference type="InterPro" id="IPR006685">
    <property type="entry name" value="MscS_channel_2nd"/>
</dbReference>
<dbReference type="InterPro" id="IPR011066">
    <property type="entry name" value="MscS_channel_C_sf"/>
</dbReference>
<evidence type="ECO:0000256" key="2">
    <source>
        <dbReference type="ARBA" id="ARBA00008017"/>
    </source>
</evidence>
<feature type="transmembrane region" description="Helical" evidence="8">
    <location>
        <begin position="537"/>
        <end position="559"/>
    </location>
</feature>
<dbReference type="InterPro" id="IPR052702">
    <property type="entry name" value="MscS-like_channel"/>
</dbReference>
<keyword evidence="6 8" id="KW-0472">Membrane</keyword>
<dbReference type="EMBL" id="AP026866">
    <property type="protein sequence ID" value="BDS07937.1"/>
    <property type="molecule type" value="Genomic_DNA"/>
</dbReference>
<dbReference type="Pfam" id="PF00924">
    <property type="entry name" value="MS_channel_2nd"/>
    <property type="match status" value="1"/>
</dbReference>
<evidence type="ECO:0000256" key="9">
    <source>
        <dbReference type="SAM" id="SignalP"/>
    </source>
</evidence>
<feature type="transmembrane region" description="Helical" evidence="8">
    <location>
        <begin position="943"/>
        <end position="972"/>
    </location>
</feature>
<feature type="compositionally biased region" description="Polar residues" evidence="7">
    <location>
        <begin position="823"/>
        <end position="833"/>
    </location>
</feature>
<feature type="compositionally biased region" description="Basic and acidic residues" evidence="7">
    <location>
        <begin position="852"/>
        <end position="866"/>
    </location>
</feature>
<feature type="compositionally biased region" description="Low complexity" evidence="7">
    <location>
        <begin position="839"/>
        <end position="851"/>
    </location>
</feature>
<evidence type="ECO:0000256" key="8">
    <source>
        <dbReference type="SAM" id="Phobius"/>
    </source>
</evidence>
<dbReference type="InterPro" id="IPR025692">
    <property type="entry name" value="MscS_IM_dom1"/>
</dbReference>
<feature type="chain" id="PRO_5043681026" evidence="9">
    <location>
        <begin position="24"/>
        <end position="1156"/>
    </location>
</feature>
<dbReference type="SUPFAM" id="SSF82689">
    <property type="entry name" value="Mechanosensitive channel protein MscS (YggB), C-terminal domain"/>
    <property type="match status" value="1"/>
</dbReference>
<feature type="transmembrane region" description="Helical" evidence="8">
    <location>
        <begin position="788"/>
        <end position="809"/>
    </location>
</feature>
<dbReference type="InterPro" id="IPR011014">
    <property type="entry name" value="MscS_channel_TM-2"/>
</dbReference>
<feature type="transmembrane region" description="Helical" evidence="8">
    <location>
        <begin position="918"/>
        <end position="937"/>
    </location>
</feature>
<dbReference type="InterPro" id="IPR010920">
    <property type="entry name" value="LSM_dom_sf"/>
</dbReference>
<dbReference type="InterPro" id="IPR023408">
    <property type="entry name" value="MscS_beta-dom_sf"/>
</dbReference>
<reference evidence="14" key="1">
    <citation type="submission" date="2024-07" db="EMBL/GenBank/DDBJ databases">
        <title>Complete genome sequence of Verrucomicrobiaceae bacterium NT6N.</title>
        <authorList>
            <person name="Huang C."/>
            <person name="Takami H."/>
            <person name="Hamasaki K."/>
        </authorList>
    </citation>
    <scope>NUCLEOTIDE SEQUENCE</scope>
    <source>
        <strain evidence="14">NT6N</strain>
    </source>
</reference>
<feature type="domain" description="Mechanosensitive ion channel MscS C-terminal" evidence="12">
    <location>
        <begin position="1034"/>
        <end position="1116"/>
    </location>
</feature>
<dbReference type="AlphaFoldDB" id="A0AAT9FPW3"/>
<dbReference type="Pfam" id="PF21082">
    <property type="entry name" value="MS_channel_3rd"/>
    <property type="match status" value="1"/>
</dbReference>
<feature type="transmembrane region" description="Helical" evidence="8">
    <location>
        <begin position="710"/>
        <end position="730"/>
    </location>
</feature>
<dbReference type="Pfam" id="PF21088">
    <property type="entry name" value="MS_channel_1st"/>
    <property type="match status" value="1"/>
</dbReference>
<dbReference type="InterPro" id="IPR049142">
    <property type="entry name" value="MS_channel_1st"/>
</dbReference>
<feature type="transmembrane region" description="Helical" evidence="8">
    <location>
        <begin position="876"/>
        <end position="897"/>
    </location>
</feature>
<evidence type="ECO:0000256" key="4">
    <source>
        <dbReference type="ARBA" id="ARBA00022692"/>
    </source>
</evidence>
<dbReference type="Gene3D" id="2.30.30.60">
    <property type="match status" value="1"/>
</dbReference>
<dbReference type="GO" id="GO:0008381">
    <property type="term" value="F:mechanosensitive monoatomic ion channel activity"/>
    <property type="evidence" value="ECO:0007669"/>
    <property type="project" value="UniProtKB-ARBA"/>
</dbReference>
<feature type="domain" description="Mechanosensitive ion channel MscS" evidence="10">
    <location>
        <begin position="960"/>
        <end position="1025"/>
    </location>
</feature>
<keyword evidence="9" id="KW-0732">Signal</keyword>
<gene>
    <name evidence="14" type="primary">kefA</name>
    <name evidence="14" type="ORF">NT6N_29770</name>
</gene>
<evidence type="ECO:0000256" key="5">
    <source>
        <dbReference type="ARBA" id="ARBA00022989"/>
    </source>
</evidence>
<dbReference type="GO" id="GO:0005886">
    <property type="term" value="C:plasma membrane"/>
    <property type="evidence" value="ECO:0007669"/>
    <property type="project" value="UniProtKB-SubCell"/>
</dbReference>
<evidence type="ECO:0000256" key="3">
    <source>
        <dbReference type="ARBA" id="ARBA00022475"/>
    </source>
</evidence>
<feature type="transmembrane region" description="Helical" evidence="8">
    <location>
        <begin position="641"/>
        <end position="658"/>
    </location>
</feature>
<evidence type="ECO:0000259" key="12">
    <source>
        <dbReference type="Pfam" id="PF21082"/>
    </source>
</evidence>
<feature type="domain" description="Mechanosensitive ion channel inner membrane" evidence="11">
    <location>
        <begin position="495"/>
        <end position="818"/>
    </location>
</feature>
<dbReference type="Gene3D" id="1.10.287.1260">
    <property type="match status" value="1"/>
</dbReference>
<keyword evidence="3" id="KW-1003">Cell membrane</keyword>
<comment type="similarity">
    <text evidence="2">Belongs to the MscS (TC 1.A.23) family.</text>
</comment>
<organism evidence="14">
    <name type="scientific">Oceaniferula spumae</name>
    <dbReference type="NCBI Taxonomy" id="2979115"/>
    <lineage>
        <taxon>Bacteria</taxon>
        <taxon>Pseudomonadati</taxon>
        <taxon>Verrucomicrobiota</taxon>
        <taxon>Verrucomicrobiia</taxon>
        <taxon>Verrucomicrobiales</taxon>
        <taxon>Verrucomicrobiaceae</taxon>
        <taxon>Oceaniferula</taxon>
    </lineage>
</organism>
<evidence type="ECO:0000256" key="7">
    <source>
        <dbReference type="SAM" id="MobiDB-lite"/>
    </source>
</evidence>
<feature type="domain" description="Mechanosensitive ion channel transmembrane helices 2/3" evidence="13">
    <location>
        <begin position="917"/>
        <end position="958"/>
    </location>
</feature>
<accession>A0AAT9FPW3</accession>
<proteinExistence type="inferred from homology"/>
<feature type="transmembrane region" description="Helical" evidence="8">
    <location>
        <begin position="678"/>
        <end position="698"/>
    </location>
</feature>
<protein>
    <submittedName>
        <fullName evidence="14">Potassium transporter</fullName>
    </submittedName>
</protein>
<keyword evidence="4 8" id="KW-0812">Transmembrane</keyword>
<evidence type="ECO:0000259" key="10">
    <source>
        <dbReference type="Pfam" id="PF00924"/>
    </source>
</evidence>
<dbReference type="SUPFAM" id="SSF82861">
    <property type="entry name" value="Mechanosensitive channel protein MscS (YggB), transmembrane region"/>
    <property type="match status" value="1"/>
</dbReference>
<sequence>MKHIPLLSTLLGLLLVVLPTAHAQTVSPTSENVEKRLKSLEAEGTDKGNNPRKIELLKEIKLTLDETKASEQTRLRYEEEIKSAPKLLNQLNQQIEQSKSAEAPEVTAETETSEIDNKKAAIAAELEVAKTEASELSAEETERNTRKTAIPQLLANARVQLQKIDPVSPTGEAANEISNLEFQLQLSKKASLQAQLAELATEQRYYQQTAEVFAAKKRLAAINTTRLETLNQQWHKIYQQRHALETAESKQKAQQQAARFEHIPALAKITKKTSELVELRSKILRDTRKVRTQEADITSHRKEIEKQRRSAQERLRLLEDTGIRIDSESAGLLRRQRAKLPTKKSLQNSLEENVRKVTKAQIQLLEAKDLRETLPFDNKKETAELLKTIKDPKVTEADISSLLENRNTALNNLIKESDSYISALRSLSVSTQQAIEEVDTYSQYLDKRLLWIPSAEKFALSDIATEWTAVKHLIAHDLGWTWRNHLITDFREHWLIWTIFLLTLAALIYRRRRYRKILVETSELSTHRSCTSIRPTFKALGITLLLALPAPLTFAFLSWRVSEPVNIHLGLLACAFFFLLFGTLRHLARRNGIFRSHFLISEEKSAHLFKHLTWFMYLMPLFTILSFILSRDSIIPHVGRVSFFLGMIVLVLFLHCLLRPGKKMLAQKNGPRWRSNLIYAIVLSLPAIFILGAGYGYIISIHKIRGNIMLSVWFTLLVVFIVRLLMRWILVSRRRLARDHANKKYKAILAKENEDSEETKNHPSLEELEASAINPVAIEEQTKKLVKVGAIAVIIFGYLGIWSSTLPALSVLDDVKMWPSKQAATESTESKSPSPDLVKTLSSPNKSSSDSSTKESATEPSEKDSQKSGGFSLKDLLVTIIIIFLMIVAAKNIPGLLELSLLRRLDLRPGGNYAITTVLRYAIIAIGCLLAFSRIGITWSSVQWLAAAVTLGIGFGLQEIFANFVAGIILLFERPIRLGDIVTVGQVSGKVTQIQIRATTILQFNNRELLVPNKEFITGQLVNWTLRDSVLRFELPVGIAYGSDTEKASEILLKIAEEHKDVMDDPKPEVLFTAFGNSTLDFTLRAFVATPDLLIRVQSALHYQIDHAFREAEIEIAFPQTDIHIRSLPSEMLTEKLSSEAKETLAEEDKPSDEKG</sequence>
<feature type="transmembrane region" description="Helical" evidence="8">
    <location>
        <begin position="493"/>
        <end position="509"/>
    </location>
</feature>
<dbReference type="PANTHER" id="PTHR30347:SF1">
    <property type="entry name" value="MECHANOSENSITIVE CHANNEL MSCK"/>
    <property type="match status" value="1"/>
</dbReference>